<dbReference type="InterPro" id="IPR011050">
    <property type="entry name" value="Pectin_lyase_fold/virulence"/>
</dbReference>
<name>A0A9E6XYW5_9ACTN</name>
<dbReference type="AlphaFoldDB" id="A0A9E6XYW5"/>
<gene>
    <name evidence="1" type="ORF">DSM104329_03262</name>
</gene>
<dbReference type="SMART" id="SM00710">
    <property type="entry name" value="PbH1"/>
    <property type="match status" value="4"/>
</dbReference>
<keyword evidence="2" id="KW-1185">Reference proteome</keyword>
<dbReference type="EMBL" id="CP087164">
    <property type="protein sequence ID" value="UGS36851.1"/>
    <property type="molecule type" value="Genomic_DNA"/>
</dbReference>
<dbReference type="Gene3D" id="2.160.20.10">
    <property type="entry name" value="Single-stranded right-handed beta-helix, Pectin lyase-like"/>
    <property type="match status" value="1"/>
</dbReference>
<dbReference type="RefSeq" id="WP_259310915.1">
    <property type="nucleotide sequence ID" value="NZ_CP087164.1"/>
</dbReference>
<dbReference type="InterPro" id="IPR006626">
    <property type="entry name" value="PbH1"/>
</dbReference>
<dbReference type="KEGG" id="sbae:DSM104329_03262"/>
<proteinExistence type="predicted"/>
<dbReference type="InterPro" id="IPR012334">
    <property type="entry name" value="Pectin_lyas_fold"/>
</dbReference>
<organism evidence="1 2">
    <name type="scientific">Capillimicrobium parvum</name>
    <dbReference type="NCBI Taxonomy" id="2884022"/>
    <lineage>
        <taxon>Bacteria</taxon>
        <taxon>Bacillati</taxon>
        <taxon>Actinomycetota</taxon>
        <taxon>Thermoleophilia</taxon>
        <taxon>Solirubrobacterales</taxon>
        <taxon>Capillimicrobiaceae</taxon>
        <taxon>Capillimicrobium</taxon>
    </lineage>
</organism>
<dbReference type="SUPFAM" id="SSF51126">
    <property type="entry name" value="Pectin lyase-like"/>
    <property type="match status" value="1"/>
</dbReference>
<evidence type="ECO:0000313" key="1">
    <source>
        <dbReference type="EMBL" id="UGS36851.1"/>
    </source>
</evidence>
<protein>
    <recommendedName>
        <fullName evidence="3">Pectate lyase superfamily protein domain-containing protein</fullName>
    </recommendedName>
</protein>
<evidence type="ECO:0000313" key="2">
    <source>
        <dbReference type="Proteomes" id="UP001162834"/>
    </source>
</evidence>
<accession>A0A9E6XYW5</accession>
<dbReference type="Proteomes" id="UP001162834">
    <property type="component" value="Chromosome"/>
</dbReference>
<evidence type="ECO:0008006" key="3">
    <source>
        <dbReference type="Google" id="ProtNLM"/>
    </source>
</evidence>
<reference evidence="1" key="1">
    <citation type="journal article" date="2022" name="Int. J. Syst. Evol. Microbiol.">
        <title>Pseudomonas aegrilactucae sp. nov. and Pseudomonas morbosilactucae sp. nov., pathogens causing bacterial rot of lettuce in Japan.</title>
        <authorList>
            <person name="Sawada H."/>
            <person name="Fujikawa T."/>
            <person name="Satou M."/>
        </authorList>
    </citation>
    <scope>NUCLEOTIDE SEQUENCE</scope>
    <source>
        <strain evidence="1">0166_1</strain>
    </source>
</reference>
<sequence>MTVATRSAAIIDLRDHFEATADPGDPEAVALAFASAAAEVEAARGGTIYVPPGEWLLAGAGDDREPVVRLATPGTRLLGAGMRATRLRLAPGENRAVVGVKAPGVTLERLTVRGNLDAPPPRGSPHGITMRGDPTFFTISDVVVESVCGYGIFVRAVRDDPGLFTHVMLRNVVIDGCGNDGIDFKVVRKATRKARYRSPGPRAYLRSVSVRDHSVRKPLPGGQAGERGIDVRGQLHMHGIEILAVKAGTARTKGALGVAFRPHGDSNHGRNGGWSTLENYFISLRPPPDDEGRRGWGISAAKSIATSVIVANGTILEI</sequence>